<dbReference type="EMBL" id="JAROKS010000024">
    <property type="protein sequence ID" value="KAK1786740.1"/>
    <property type="molecule type" value="Genomic_DNA"/>
</dbReference>
<evidence type="ECO:0000313" key="2">
    <source>
        <dbReference type="EMBL" id="KAK1786740.1"/>
    </source>
</evidence>
<evidence type="ECO:0000256" key="1">
    <source>
        <dbReference type="SAM" id="MobiDB-lite"/>
    </source>
</evidence>
<name>A0AAD8YW12_9TELE</name>
<keyword evidence="3" id="KW-1185">Reference proteome</keyword>
<gene>
    <name evidence="2" type="ORF">P4O66_017130</name>
</gene>
<accession>A0AAD8YW12</accession>
<organism evidence="2 3">
    <name type="scientific">Electrophorus voltai</name>
    <dbReference type="NCBI Taxonomy" id="2609070"/>
    <lineage>
        <taxon>Eukaryota</taxon>
        <taxon>Metazoa</taxon>
        <taxon>Chordata</taxon>
        <taxon>Craniata</taxon>
        <taxon>Vertebrata</taxon>
        <taxon>Euteleostomi</taxon>
        <taxon>Actinopterygii</taxon>
        <taxon>Neopterygii</taxon>
        <taxon>Teleostei</taxon>
        <taxon>Ostariophysi</taxon>
        <taxon>Gymnotiformes</taxon>
        <taxon>Gymnotoidei</taxon>
        <taxon>Gymnotidae</taxon>
        <taxon>Electrophorus</taxon>
    </lineage>
</organism>
<sequence>MIGRTENLRTSAQINTYALAGRSAGFPQLNARRDNDLSRAGLDGGRGVAHRGWKSSSTRLRITTDGWMDGRTVLPVENSAKPEELSSMSPISAITDNYCDQPTCADVKKSDTATVWSSYVGVK</sequence>
<proteinExistence type="predicted"/>
<evidence type="ECO:0000313" key="3">
    <source>
        <dbReference type="Proteomes" id="UP001239994"/>
    </source>
</evidence>
<protein>
    <submittedName>
        <fullName evidence="2">Uncharacterized protein</fullName>
    </submittedName>
</protein>
<dbReference type="AlphaFoldDB" id="A0AAD8YW12"/>
<reference evidence="2" key="1">
    <citation type="submission" date="2023-03" db="EMBL/GenBank/DDBJ databases">
        <title>Electrophorus voltai genome.</title>
        <authorList>
            <person name="Bian C."/>
        </authorList>
    </citation>
    <scope>NUCLEOTIDE SEQUENCE</scope>
    <source>
        <strain evidence="2">CB-2022</strain>
        <tissue evidence="2">Muscle</tissue>
    </source>
</reference>
<dbReference type="Proteomes" id="UP001239994">
    <property type="component" value="Unassembled WGS sequence"/>
</dbReference>
<feature type="region of interest" description="Disordered" evidence="1">
    <location>
        <begin position="28"/>
        <end position="55"/>
    </location>
</feature>
<comment type="caution">
    <text evidence="2">The sequence shown here is derived from an EMBL/GenBank/DDBJ whole genome shotgun (WGS) entry which is preliminary data.</text>
</comment>